<keyword evidence="4" id="KW-1185">Reference proteome</keyword>
<keyword evidence="2" id="KW-0812">Transmembrane</keyword>
<evidence type="ECO:0008006" key="5">
    <source>
        <dbReference type="Google" id="ProtNLM"/>
    </source>
</evidence>
<comment type="caution">
    <text evidence="3">The sequence shown here is derived from an EMBL/GenBank/DDBJ whole genome shotgun (WGS) entry which is preliminary data.</text>
</comment>
<dbReference type="RefSeq" id="WP_182174459.1">
    <property type="nucleotide sequence ID" value="NZ_CP059676.1"/>
</dbReference>
<feature type="region of interest" description="Disordered" evidence="1">
    <location>
        <begin position="87"/>
        <end position="107"/>
    </location>
</feature>
<reference evidence="4" key="1">
    <citation type="submission" date="2021-02" db="EMBL/GenBank/DDBJ databases">
        <title>Leucobacter sp. CX169.</title>
        <authorList>
            <person name="Cheng Y."/>
        </authorList>
    </citation>
    <scope>NUCLEOTIDE SEQUENCE [LARGE SCALE GENOMIC DNA]</scope>
    <source>
        <strain evidence="4">JY899</strain>
    </source>
</reference>
<name>A0ABS2TG90_9ACTO</name>
<organism evidence="3 4">
    <name type="scientific">Flaviflexus equikiangi</name>
    <dbReference type="NCBI Taxonomy" id="2758573"/>
    <lineage>
        <taxon>Bacteria</taxon>
        <taxon>Bacillati</taxon>
        <taxon>Actinomycetota</taxon>
        <taxon>Actinomycetes</taxon>
        <taxon>Actinomycetales</taxon>
        <taxon>Actinomycetaceae</taxon>
        <taxon>Flaviflexus</taxon>
    </lineage>
</organism>
<keyword evidence="2" id="KW-1133">Transmembrane helix</keyword>
<keyword evidence="2" id="KW-0472">Membrane</keyword>
<dbReference type="EMBL" id="JAFFJS010000003">
    <property type="protein sequence ID" value="MBM9433372.1"/>
    <property type="molecule type" value="Genomic_DNA"/>
</dbReference>
<feature type="transmembrane region" description="Helical" evidence="2">
    <location>
        <begin position="6"/>
        <end position="23"/>
    </location>
</feature>
<evidence type="ECO:0000313" key="4">
    <source>
        <dbReference type="Proteomes" id="UP000705983"/>
    </source>
</evidence>
<evidence type="ECO:0000313" key="3">
    <source>
        <dbReference type="EMBL" id="MBM9433372.1"/>
    </source>
</evidence>
<evidence type="ECO:0000256" key="2">
    <source>
        <dbReference type="SAM" id="Phobius"/>
    </source>
</evidence>
<dbReference type="Proteomes" id="UP000705983">
    <property type="component" value="Unassembled WGS sequence"/>
</dbReference>
<sequence length="188" mass="20450">MIWESLLVIVVIAVLIAGLVWIVNARRLDRLHRTVIQSRLSLNEALTQRANAATEFAASGALDVASAILLANAAQLALAESHRPVAVDGLEDGPGHRSLSQGDRATAESNLSRTLRLVLDGLELEDLTEEQRAGHEALEESRAAVKLTRRFHNAFVDQARRLRSNSIVRLARMAGGAPLPQPVDMDDE</sequence>
<accession>A0ABS2TG90</accession>
<gene>
    <name evidence="3" type="ORF">JVW63_06655</name>
</gene>
<evidence type="ECO:0000256" key="1">
    <source>
        <dbReference type="SAM" id="MobiDB-lite"/>
    </source>
</evidence>
<feature type="compositionally biased region" description="Polar residues" evidence="1">
    <location>
        <begin position="98"/>
        <end position="107"/>
    </location>
</feature>
<proteinExistence type="predicted"/>
<protein>
    <recommendedName>
        <fullName evidence="5">LemA family protein</fullName>
    </recommendedName>
</protein>